<keyword evidence="2" id="KW-1133">Transmembrane helix</keyword>
<feature type="region of interest" description="Disordered" evidence="1">
    <location>
        <begin position="234"/>
        <end position="263"/>
    </location>
</feature>
<dbReference type="EMBL" id="CAWUHD010000073">
    <property type="protein sequence ID" value="CAK7227547.1"/>
    <property type="molecule type" value="Genomic_DNA"/>
</dbReference>
<keyword evidence="2" id="KW-0812">Transmembrane</keyword>
<name>A0ABP0C6A7_9PEZI</name>
<protein>
    <recommendedName>
        <fullName evidence="5">Mid2 domain-containing protein</fullName>
    </recommendedName>
</protein>
<evidence type="ECO:0000313" key="3">
    <source>
        <dbReference type="EMBL" id="CAK7227547.1"/>
    </source>
</evidence>
<evidence type="ECO:0008006" key="5">
    <source>
        <dbReference type="Google" id="ProtNLM"/>
    </source>
</evidence>
<sequence>MQMIKSRLFGGISLAVAVAGIASTTAAFSHSTFDAQPVTATTTSTATDSNSDSGLSESVISFTATNFYDYNPNNIADSVFVGTDSNDNNGASSSKTFGFTIASTDYTVTEVQLNVVSNGSTIGKASSSSTIVLQEHLPVTMTLTVTGTAGSVVISDTNSILNSGGSGVGLYFEVLWTKSGGNSGTSYSRSFAFYDPSADGGSAPSSVLAQFTNTSPVRSETTIGLATTIRSSATATTGTLSPTSTNDGTSISGSTKSSSSSGISKGAIAGIVVGAIAAITIIGALAFFFIRRRNNKEKRNAYNAALLSGSVEPYRGAGPVSDLGGPHANLHDGVGSGTAVNLMEKDALAGGVGAAAGHFASEREIGGPNSPNNPHSPYTDEDGTGTPQIIPSRNIATSSAAGSATATPVVSPVPAQAQPVSGTAAAAPAQPPATTTTAPAIRGQVAALIEDHMTPEDVARLEAEERELDADIENAIRNRAAASSRQG</sequence>
<dbReference type="Proteomes" id="UP001642482">
    <property type="component" value="Unassembled WGS sequence"/>
</dbReference>
<feature type="transmembrane region" description="Helical" evidence="2">
    <location>
        <begin position="267"/>
        <end position="290"/>
    </location>
</feature>
<keyword evidence="2" id="KW-0472">Membrane</keyword>
<comment type="caution">
    <text evidence="3">The sequence shown here is derived from an EMBL/GenBank/DDBJ whole genome shotgun (WGS) entry which is preliminary data.</text>
</comment>
<evidence type="ECO:0000313" key="4">
    <source>
        <dbReference type="Proteomes" id="UP001642482"/>
    </source>
</evidence>
<reference evidence="3 4" key="1">
    <citation type="submission" date="2024-01" db="EMBL/GenBank/DDBJ databases">
        <authorList>
            <person name="Allen C."/>
            <person name="Tagirdzhanova G."/>
        </authorList>
    </citation>
    <scope>NUCLEOTIDE SEQUENCE [LARGE SCALE GENOMIC DNA]</scope>
</reference>
<organism evidence="3 4">
    <name type="scientific">Sporothrix eucalyptigena</name>
    <dbReference type="NCBI Taxonomy" id="1812306"/>
    <lineage>
        <taxon>Eukaryota</taxon>
        <taxon>Fungi</taxon>
        <taxon>Dikarya</taxon>
        <taxon>Ascomycota</taxon>
        <taxon>Pezizomycotina</taxon>
        <taxon>Sordariomycetes</taxon>
        <taxon>Sordariomycetidae</taxon>
        <taxon>Ophiostomatales</taxon>
        <taxon>Ophiostomataceae</taxon>
        <taxon>Sporothrix</taxon>
    </lineage>
</organism>
<feature type="compositionally biased region" description="Low complexity" evidence="1">
    <location>
        <begin position="368"/>
        <end position="377"/>
    </location>
</feature>
<accession>A0ABP0C6A7</accession>
<gene>
    <name evidence="3" type="ORF">SEUCBS140593_006615</name>
</gene>
<evidence type="ECO:0000256" key="1">
    <source>
        <dbReference type="SAM" id="MobiDB-lite"/>
    </source>
</evidence>
<proteinExistence type="predicted"/>
<keyword evidence="4" id="KW-1185">Reference proteome</keyword>
<feature type="region of interest" description="Disordered" evidence="1">
    <location>
        <begin position="362"/>
        <end position="391"/>
    </location>
</feature>
<evidence type="ECO:0000256" key="2">
    <source>
        <dbReference type="SAM" id="Phobius"/>
    </source>
</evidence>